<dbReference type="Pfam" id="PF00535">
    <property type="entry name" value="Glycos_transf_2"/>
    <property type="match status" value="1"/>
</dbReference>
<accession>A0A2A2EN08</accession>
<dbReference type="SUPFAM" id="SSF53448">
    <property type="entry name" value="Nucleotide-diphospho-sugar transferases"/>
    <property type="match status" value="1"/>
</dbReference>
<sequence length="332" mass="36955">MQKGGNPTVSVIVPMHDVARYLPDFLTSMARQSYGDYEIVAWDDGSGDDTAAICGRAAAEDSRIRLFHAENQGVAGARRSALAEARGTFITFADPDDLLDATYLERLVRALTEHDADMAVCRAQNFEDGGEPSISVQDSMPEEVIGRREAASRLCDRFFVDDDYAIRPELWGKMFTRATMESMTIPQLRTCSDYPAVTDAICASNRIAVVHAPLYCYRMARAGSLQTKVSQGKLNDIWTVHEYAIGACRDLAHVEPVHLYRETVGTVFYINEKIMASAGTMPLEEVRANYQRYRAHLRAAGVHRGLSPKGYLKLMLYRGAFAPARWAFDHLG</sequence>
<dbReference type="Gene3D" id="3.90.550.10">
    <property type="entry name" value="Spore Coat Polysaccharide Biosynthesis Protein SpsA, Chain A"/>
    <property type="match status" value="1"/>
</dbReference>
<dbReference type="RefSeq" id="WP_095612528.1">
    <property type="nucleotide sequence ID" value="NZ_MVOG01000002.1"/>
</dbReference>
<dbReference type="AlphaFoldDB" id="A0A2A2EN08"/>
<dbReference type="InterPro" id="IPR050834">
    <property type="entry name" value="Glycosyltransf_2"/>
</dbReference>
<dbReference type="Proteomes" id="UP000217986">
    <property type="component" value="Unassembled WGS sequence"/>
</dbReference>
<keyword evidence="2" id="KW-0808">Transferase</keyword>
<dbReference type="PANTHER" id="PTHR43685:SF2">
    <property type="entry name" value="GLYCOSYLTRANSFERASE 2-LIKE DOMAIN-CONTAINING PROTEIN"/>
    <property type="match status" value="1"/>
</dbReference>
<organism evidence="2 3">
    <name type="scientific">Bifidobacterium italicum</name>
    <dbReference type="NCBI Taxonomy" id="1960968"/>
    <lineage>
        <taxon>Bacteria</taxon>
        <taxon>Bacillati</taxon>
        <taxon>Actinomycetota</taxon>
        <taxon>Actinomycetes</taxon>
        <taxon>Bifidobacteriales</taxon>
        <taxon>Bifidobacteriaceae</taxon>
        <taxon>Bifidobacterium</taxon>
    </lineage>
</organism>
<gene>
    <name evidence="2" type="ORF">B1400_0071</name>
</gene>
<evidence type="ECO:0000313" key="3">
    <source>
        <dbReference type="Proteomes" id="UP000217986"/>
    </source>
</evidence>
<comment type="caution">
    <text evidence="2">The sequence shown here is derived from an EMBL/GenBank/DDBJ whole genome shotgun (WGS) entry which is preliminary data.</text>
</comment>
<dbReference type="InterPro" id="IPR001173">
    <property type="entry name" value="Glyco_trans_2-like"/>
</dbReference>
<dbReference type="EMBL" id="MVOG01000002">
    <property type="protein sequence ID" value="PAU70267.1"/>
    <property type="molecule type" value="Genomic_DNA"/>
</dbReference>
<proteinExistence type="predicted"/>
<dbReference type="CDD" id="cd00761">
    <property type="entry name" value="Glyco_tranf_GTA_type"/>
    <property type="match status" value="1"/>
</dbReference>
<evidence type="ECO:0000313" key="2">
    <source>
        <dbReference type="EMBL" id="PAU70267.1"/>
    </source>
</evidence>
<feature type="domain" description="Glycosyltransferase 2-like" evidence="1">
    <location>
        <begin position="10"/>
        <end position="134"/>
    </location>
</feature>
<name>A0A2A2EN08_9BIFI</name>
<dbReference type="PANTHER" id="PTHR43685">
    <property type="entry name" value="GLYCOSYLTRANSFERASE"/>
    <property type="match status" value="1"/>
</dbReference>
<reference evidence="2 3" key="1">
    <citation type="journal article" date="2017" name="ISME J.">
        <title>Unveiling bifidobacterial biogeography across the mammalian branch of the tree of life.</title>
        <authorList>
            <person name="Milani C."/>
            <person name="Mangifesta M."/>
            <person name="Mancabelli L."/>
            <person name="Lugli G.A."/>
            <person name="James K."/>
            <person name="Duranti S."/>
            <person name="Turroni F."/>
            <person name="Ferrario C."/>
            <person name="Ossiprandi M.C."/>
            <person name="van Sinderen D."/>
            <person name="Ventura M."/>
        </authorList>
    </citation>
    <scope>NUCLEOTIDE SEQUENCE [LARGE SCALE GENOMIC DNA]</scope>
    <source>
        <strain evidence="2 3">70</strain>
    </source>
</reference>
<protein>
    <submittedName>
        <fullName evidence="2">Glycosyl transferase</fullName>
    </submittedName>
</protein>
<dbReference type="GO" id="GO:0016740">
    <property type="term" value="F:transferase activity"/>
    <property type="evidence" value="ECO:0007669"/>
    <property type="project" value="UniProtKB-KW"/>
</dbReference>
<keyword evidence="3" id="KW-1185">Reference proteome</keyword>
<evidence type="ECO:0000259" key="1">
    <source>
        <dbReference type="Pfam" id="PF00535"/>
    </source>
</evidence>
<dbReference type="InterPro" id="IPR029044">
    <property type="entry name" value="Nucleotide-diphossugar_trans"/>
</dbReference>